<feature type="compositionally biased region" description="Basic and acidic residues" evidence="1">
    <location>
        <begin position="108"/>
        <end position="125"/>
    </location>
</feature>
<name>A0A183SXQ9_SCHSO</name>
<evidence type="ECO:0000313" key="4">
    <source>
        <dbReference type="WBParaSite" id="SSLN_0000935101-mRNA-1"/>
    </source>
</evidence>
<keyword evidence="3" id="KW-1185">Reference proteome</keyword>
<feature type="region of interest" description="Disordered" evidence="1">
    <location>
        <begin position="1"/>
        <end position="77"/>
    </location>
</feature>
<accession>A0A183SXQ9</accession>
<feature type="compositionally biased region" description="Polar residues" evidence="1">
    <location>
        <begin position="1"/>
        <end position="10"/>
    </location>
</feature>
<dbReference type="Proteomes" id="UP000275846">
    <property type="component" value="Unassembled WGS sequence"/>
</dbReference>
<dbReference type="OrthoDB" id="10070415at2759"/>
<feature type="region of interest" description="Disordered" evidence="1">
    <location>
        <begin position="100"/>
        <end position="154"/>
    </location>
</feature>
<evidence type="ECO:0000256" key="1">
    <source>
        <dbReference type="SAM" id="MobiDB-lite"/>
    </source>
</evidence>
<protein>
    <submittedName>
        <fullName evidence="2 4">Uncharacterized protein</fullName>
    </submittedName>
</protein>
<evidence type="ECO:0000313" key="3">
    <source>
        <dbReference type="Proteomes" id="UP000275846"/>
    </source>
</evidence>
<dbReference type="PANTHER" id="PTHR19446">
    <property type="entry name" value="REVERSE TRANSCRIPTASES"/>
    <property type="match status" value="1"/>
</dbReference>
<reference evidence="2 3" key="2">
    <citation type="submission" date="2018-11" db="EMBL/GenBank/DDBJ databases">
        <authorList>
            <consortium name="Pathogen Informatics"/>
        </authorList>
    </citation>
    <scope>NUCLEOTIDE SEQUENCE [LARGE SCALE GENOMIC DNA]</scope>
    <source>
        <strain evidence="2 3">NST_G2</strain>
    </source>
</reference>
<dbReference type="AlphaFoldDB" id="A0A183SXQ9"/>
<organism evidence="4">
    <name type="scientific">Schistocephalus solidus</name>
    <name type="common">Tapeworm</name>
    <dbReference type="NCBI Taxonomy" id="70667"/>
    <lineage>
        <taxon>Eukaryota</taxon>
        <taxon>Metazoa</taxon>
        <taxon>Spiralia</taxon>
        <taxon>Lophotrochozoa</taxon>
        <taxon>Platyhelminthes</taxon>
        <taxon>Cestoda</taxon>
        <taxon>Eucestoda</taxon>
        <taxon>Diphyllobothriidea</taxon>
        <taxon>Diphyllobothriidae</taxon>
        <taxon>Schistocephalus</taxon>
    </lineage>
</organism>
<feature type="compositionally biased region" description="Polar residues" evidence="1">
    <location>
        <begin position="18"/>
        <end position="31"/>
    </location>
</feature>
<gene>
    <name evidence="2" type="ORF">SSLN_LOCUS9007</name>
</gene>
<dbReference type="EMBL" id="UYSU01034980">
    <property type="protein sequence ID" value="VDL95392.1"/>
    <property type="molecule type" value="Genomic_DNA"/>
</dbReference>
<proteinExistence type="predicted"/>
<evidence type="ECO:0000313" key="2">
    <source>
        <dbReference type="EMBL" id="VDL95392.1"/>
    </source>
</evidence>
<dbReference type="WBParaSite" id="SSLN_0000935101-mRNA-1">
    <property type="protein sequence ID" value="SSLN_0000935101-mRNA-1"/>
    <property type="gene ID" value="SSLN_0000935101"/>
</dbReference>
<sequence>MPITWRPNTCRSRKVDNTKVSPNQQSGNTDQGVLGPHGLGSCNDNGLFSSSSSSAHVCGTPSPVDQHLLPPSDAGEGHVDAPSVAALASAVLCSRPDARSAVPAGNHGDPRCRCLDRSPPHHLTDEAPTATPTKAPSNQITENRENLHAPDNNGTVETRWCHKHQDGFDENDTDISNVLVEMNGLHKAYIDIRTDATKAAFFRCRRLVWQRLWEMKYAWMVRKAVEFQGSVGTSLLKEKSQILKLWAEHFRSVLNCSSAISDAAIDRLPQVNTNNDLYLPASLPETTWVLQQICSGKALGSDAIPPEVYKHGGPWAAWRQGQVPQDFKDAYIFHLYKRKENRQLCDNQRGISVLNITGRIFVRFLLNLLNGHLEQGLLPESQ</sequence>
<feature type="compositionally biased region" description="Polar residues" evidence="1">
    <location>
        <begin position="130"/>
        <end position="141"/>
    </location>
</feature>
<reference evidence="4" key="1">
    <citation type="submission" date="2016-06" db="UniProtKB">
        <authorList>
            <consortium name="WormBaseParasite"/>
        </authorList>
    </citation>
    <scope>IDENTIFICATION</scope>
</reference>